<protein>
    <submittedName>
        <fullName evidence="1">Uncharacterized protein</fullName>
    </submittedName>
</protein>
<keyword evidence="2" id="KW-1185">Reference proteome</keyword>
<reference evidence="1" key="1">
    <citation type="journal article" date="2020" name="Stud. Mycol.">
        <title>101 Dothideomycetes genomes: a test case for predicting lifestyles and emergence of pathogens.</title>
        <authorList>
            <person name="Haridas S."/>
            <person name="Albert R."/>
            <person name="Binder M."/>
            <person name="Bloem J."/>
            <person name="Labutti K."/>
            <person name="Salamov A."/>
            <person name="Andreopoulos B."/>
            <person name="Baker S."/>
            <person name="Barry K."/>
            <person name="Bills G."/>
            <person name="Bluhm B."/>
            <person name="Cannon C."/>
            <person name="Castanera R."/>
            <person name="Culley D."/>
            <person name="Daum C."/>
            <person name="Ezra D."/>
            <person name="Gonzalez J."/>
            <person name="Henrissat B."/>
            <person name="Kuo A."/>
            <person name="Liang C."/>
            <person name="Lipzen A."/>
            <person name="Lutzoni F."/>
            <person name="Magnuson J."/>
            <person name="Mondo S."/>
            <person name="Nolan M."/>
            <person name="Ohm R."/>
            <person name="Pangilinan J."/>
            <person name="Park H.-J."/>
            <person name="Ramirez L."/>
            <person name="Alfaro M."/>
            <person name="Sun H."/>
            <person name="Tritt A."/>
            <person name="Yoshinaga Y."/>
            <person name="Zwiers L.-H."/>
            <person name="Turgeon B."/>
            <person name="Goodwin S."/>
            <person name="Spatafora J."/>
            <person name="Crous P."/>
            <person name="Grigoriev I."/>
        </authorList>
    </citation>
    <scope>NUCLEOTIDE SEQUENCE</scope>
    <source>
        <strain evidence="1">Tuck. ex Michener</strain>
    </source>
</reference>
<organism evidence="1 2">
    <name type="scientific">Viridothelium virens</name>
    <name type="common">Speckled blister lichen</name>
    <name type="synonym">Trypethelium virens</name>
    <dbReference type="NCBI Taxonomy" id="1048519"/>
    <lineage>
        <taxon>Eukaryota</taxon>
        <taxon>Fungi</taxon>
        <taxon>Dikarya</taxon>
        <taxon>Ascomycota</taxon>
        <taxon>Pezizomycotina</taxon>
        <taxon>Dothideomycetes</taxon>
        <taxon>Dothideomycetes incertae sedis</taxon>
        <taxon>Trypetheliales</taxon>
        <taxon>Trypetheliaceae</taxon>
        <taxon>Viridothelium</taxon>
    </lineage>
</organism>
<name>A0A6A6GUM7_VIRVR</name>
<sequence length="112" mass="12702">MFTTGFARFQSHKRVGRKSIHLWAVVSSWSTGLTSQMNRASTKVSFPRDCSNFLCFGKPRGHLGAKRVNYWDQICSNQNPFPRCPSLSSQARIGLDVQSWNGECFMSAWLPI</sequence>
<dbReference type="AlphaFoldDB" id="A0A6A6GUM7"/>
<dbReference type="Proteomes" id="UP000800092">
    <property type="component" value="Unassembled WGS sequence"/>
</dbReference>
<evidence type="ECO:0000313" key="2">
    <source>
        <dbReference type="Proteomes" id="UP000800092"/>
    </source>
</evidence>
<gene>
    <name evidence="1" type="ORF">EV356DRAFT_390186</name>
</gene>
<accession>A0A6A6GUM7</accession>
<dbReference type="EMBL" id="ML991866">
    <property type="protein sequence ID" value="KAF2229351.1"/>
    <property type="molecule type" value="Genomic_DNA"/>
</dbReference>
<evidence type="ECO:0000313" key="1">
    <source>
        <dbReference type="EMBL" id="KAF2229351.1"/>
    </source>
</evidence>
<proteinExistence type="predicted"/>